<dbReference type="SUPFAM" id="SSF50199">
    <property type="entry name" value="Staphylococcal nuclease"/>
    <property type="match status" value="1"/>
</dbReference>
<dbReference type="GO" id="GO:0003676">
    <property type="term" value="F:nucleic acid binding"/>
    <property type="evidence" value="ECO:0007669"/>
    <property type="project" value="InterPro"/>
</dbReference>
<geneLocation type="plasmid" evidence="5 6">
    <name>pREB5</name>
</geneLocation>
<gene>
    <name evidence="5" type="ordered locus">AM1_E0132</name>
</gene>
<reference evidence="5 6" key="1">
    <citation type="journal article" date="2008" name="Proc. Natl. Acad. Sci. U.S.A.">
        <title>Niche adaptation and genome expansion in the chlorophyll d-producing cyanobacterium Acaryochloris marina.</title>
        <authorList>
            <person name="Swingley W.D."/>
            <person name="Chen M."/>
            <person name="Cheung P.C."/>
            <person name="Conrad A.L."/>
            <person name="Dejesa L.C."/>
            <person name="Hao J."/>
            <person name="Honchak B.M."/>
            <person name="Karbach L.E."/>
            <person name="Kurdoglu A."/>
            <person name="Lahiri S."/>
            <person name="Mastrian S.D."/>
            <person name="Miyashita H."/>
            <person name="Page L."/>
            <person name="Ramakrishna P."/>
            <person name="Satoh S."/>
            <person name="Sattley W.M."/>
            <person name="Shimada Y."/>
            <person name="Taylor H.L."/>
            <person name="Tomo T."/>
            <person name="Tsuchiya T."/>
            <person name="Wang Z.T."/>
            <person name="Raymond J."/>
            <person name="Mimuro M."/>
            <person name="Blankenship R.E."/>
            <person name="Touchman J.W."/>
        </authorList>
    </citation>
    <scope>NUCLEOTIDE SEQUENCE [LARGE SCALE GENOMIC DNA]</scope>
    <source>
        <strain evidence="6">MBIC 11017</strain>
        <plasmid evidence="6">Plasmid pREB5</plasmid>
    </source>
</reference>
<dbReference type="GO" id="GO:0016787">
    <property type="term" value="F:hydrolase activity"/>
    <property type="evidence" value="ECO:0007669"/>
    <property type="project" value="UniProtKB-KW"/>
</dbReference>
<dbReference type="Gene3D" id="2.40.50.90">
    <property type="match status" value="1"/>
</dbReference>
<dbReference type="InterPro" id="IPR016071">
    <property type="entry name" value="Staphylococal_nuclease_OB-fold"/>
</dbReference>
<keyword evidence="5" id="KW-0614">Plasmid</keyword>
<evidence type="ECO:0000259" key="4">
    <source>
        <dbReference type="PROSITE" id="PS50830"/>
    </source>
</evidence>
<dbReference type="PROSITE" id="PS50830">
    <property type="entry name" value="TNASE_3"/>
    <property type="match status" value="1"/>
</dbReference>
<dbReference type="Proteomes" id="UP000000268">
    <property type="component" value="Plasmid pREB5"/>
</dbReference>
<feature type="domain" description="TNase-like" evidence="4">
    <location>
        <begin position="18"/>
        <end position="145"/>
    </location>
</feature>
<evidence type="ECO:0000256" key="2">
    <source>
        <dbReference type="ARBA" id="ARBA00022759"/>
    </source>
</evidence>
<evidence type="ECO:0000256" key="3">
    <source>
        <dbReference type="ARBA" id="ARBA00022801"/>
    </source>
</evidence>
<dbReference type="InterPro" id="IPR035437">
    <property type="entry name" value="SNase_OB-fold_sf"/>
</dbReference>
<evidence type="ECO:0000256" key="1">
    <source>
        <dbReference type="ARBA" id="ARBA00022722"/>
    </source>
</evidence>
<dbReference type="EMBL" id="CP000842">
    <property type="protein sequence ID" value="ABW32901.1"/>
    <property type="molecule type" value="Genomic_DNA"/>
</dbReference>
<dbReference type="AlphaFoldDB" id="A8ZPG5"/>
<keyword evidence="3" id="KW-0378">Hydrolase</keyword>
<dbReference type="KEGG" id="amr:AM1_E0132"/>
<dbReference type="PROSITE" id="PS01123">
    <property type="entry name" value="TNASE_1"/>
    <property type="match status" value="1"/>
</dbReference>
<evidence type="ECO:0000313" key="5">
    <source>
        <dbReference type="EMBL" id="ABW32901.1"/>
    </source>
</evidence>
<protein>
    <submittedName>
        <fullName evidence="5">Nuclease, SNase-like protein</fullName>
    </submittedName>
</protein>
<keyword evidence="1" id="KW-0540">Nuclease</keyword>
<proteinExistence type="predicted"/>
<accession>A8ZPG5</accession>
<dbReference type="Pfam" id="PF00565">
    <property type="entry name" value="SNase"/>
    <property type="match status" value="1"/>
</dbReference>
<keyword evidence="6" id="KW-1185">Reference proteome</keyword>
<dbReference type="SMART" id="SM00318">
    <property type="entry name" value="SNc"/>
    <property type="match status" value="1"/>
</dbReference>
<name>A8ZPG5_ACAM1</name>
<sequence length="159" mass="17840">MGCSPPPSNTTHEITSANTAPVKVLSTSDGDTLKVQFQNGKSSKVRIGCIDAPEYSQEYGLEAGLRLKALIPTGATIKLRKITTDQYDRTVAEIYSEEKSVGLQLVREGYAVVYHRYLDGCSDTANQYVDAENDARSRKLNFWSQSDPVMPWDYRRNRR</sequence>
<dbReference type="PANTHER" id="PTHR12302:SF3">
    <property type="entry name" value="SERINE_THREONINE-PROTEIN KINASE 31"/>
    <property type="match status" value="1"/>
</dbReference>
<organism evidence="5 6">
    <name type="scientific">Acaryochloris marina (strain MBIC 11017)</name>
    <dbReference type="NCBI Taxonomy" id="329726"/>
    <lineage>
        <taxon>Bacteria</taxon>
        <taxon>Bacillati</taxon>
        <taxon>Cyanobacteriota</taxon>
        <taxon>Cyanophyceae</taxon>
        <taxon>Acaryochloridales</taxon>
        <taxon>Acaryochloridaceae</taxon>
        <taxon>Acaryochloris</taxon>
    </lineage>
</organism>
<dbReference type="InterPro" id="IPR002071">
    <property type="entry name" value="Thermonucl_AS"/>
</dbReference>
<dbReference type="PANTHER" id="PTHR12302">
    <property type="entry name" value="EBNA2 BINDING PROTEIN P100"/>
    <property type="match status" value="1"/>
</dbReference>
<evidence type="ECO:0000313" key="6">
    <source>
        <dbReference type="Proteomes" id="UP000000268"/>
    </source>
</evidence>
<dbReference type="HOGENOM" id="CLU_046484_7_2_3"/>
<dbReference type="GO" id="GO:0004519">
    <property type="term" value="F:endonuclease activity"/>
    <property type="evidence" value="ECO:0007669"/>
    <property type="project" value="UniProtKB-KW"/>
</dbReference>
<keyword evidence="2" id="KW-0255">Endonuclease</keyword>